<accession>A0A0H3PJV3</accession>
<gene>
    <name evidence="4" type="ORF">ECH7EC869_5845</name>
</gene>
<comment type="caution">
    <text evidence="4">The sequence shown here is derived from an EMBL/GenBank/DDBJ whole genome shotgun (WGS) entry which is preliminary data.</text>
</comment>
<organism evidence="4 5">
    <name type="scientific">Escherichia coli O157:H7 (strain EC869)</name>
    <dbReference type="NCBI Taxonomy" id="478008"/>
    <lineage>
        <taxon>Bacteria</taxon>
        <taxon>Pseudomonadati</taxon>
        <taxon>Pseudomonadota</taxon>
        <taxon>Gammaproteobacteria</taxon>
        <taxon>Enterobacterales</taxon>
        <taxon>Enterobacteriaceae</taxon>
        <taxon>Escherichia</taxon>
    </lineage>
</organism>
<keyword evidence="1" id="KW-0479">Metal-binding</keyword>
<evidence type="ECO:0000313" key="4">
    <source>
        <dbReference type="EMBL" id="EDU89623.1"/>
    </source>
</evidence>
<name>A0A0H3PJV3_ECO5C</name>
<dbReference type="RefSeq" id="WP_001081278.1">
    <property type="nucleotide sequence ID" value="NZ_ABHU01000020.1"/>
</dbReference>
<dbReference type="AlphaFoldDB" id="A0A0H3PJV3"/>
<keyword evidence="2" id="KW-0378">Hydrolase</keyword>
<dbReference type="GO" id="GO:0008270">
    <property type="term" value="F:zinc ion binding"/>
    <property type="evidence" value="ECO:0007669"/>
    <property type="project" value="InterPro"/>
</dbReference>
<dbReference type="GO" id="GO:0016818">
    <property type="term" value="F:hydrolase activity, acting on acid anhydrides, in phosphorus-containing anhydrides"/>
    <property type="evidence" value="ECO:0007669"/>
    <property type="project" value="InterPro"/>
</dbReference>
<proteinExistence type="predicted"/>
<protein>
    <submittedName>
        <fullName evidence="4">Hiran domain family protein</fullName>
    </submittedName>
</protein>
<evidence type="ECO:0000259" key="3">
    <source>
        <dbReference type="SMART" id="SM00910"/>
    </source>
</evidence>
<dbReference type="Pfam" id="PF08797">
    <property type="entry name" value="HIRAN"/>
    <property type="match status" value="1"/>
</dbReference>
<dbReference type="Gene3D" id="3.30.70.2330">
    <property type="match status" value="1"/>
</dbReference>
<dbReference type="GO" id="GO:0003676">
    <property type="term" value="F:nucleic acid binding"/>
    <property type="evidence" value="ECO:0007669"/>
    <property type="project" value="InterPro"/>
</dbReference>
<evidence type="ECO:0000256" key="2">
    <source>
        <dbReference type="ARBA" id="ARBA00022801"/>
    </source>
</evidence>
<dbReference type="EMBL" id="ABHU01000020">
    <property type="protein sequence ID" value="EDU89623.1"/>
    <property type="molecule type" value="Genomic_DNA"/>
</dbReference>
<dbReference type="BioCyc" id="ECOL478008-HMP:G76-483085-MONOMER"/>
<dbReference type="SMART" id="SM00910">
    <property type="entry name" value="HIRAN"/>
    <property type="match status" value="1"/>
</dbReference>
<reference evidence="4 5" key="1">
    <citation type="journal article" date="2011" name="Appl. Environ. Microbiol.">
        <title>Genome signatures of Escherichia coli O157:H7 isolates from the bovine host reservoir.</title>
        <authorList>
            <person name="Eppinger M."/>
            <person name="Mammel M.K."/>
            <person name="Leclerc J.E."/>
            <person name="Ravel J."/>
            <person name="Cebula T.A."/>
        </authorList>
    </citation>
    <scope>NUCLEOTIDE SEQUENCE [LARGE SCALE GENOMIC DNA]</scope>
    <source>
        <strain evidence="4 5">EC869</strain>
    </source>
</reference>
<dbReference type="InterPro" id="IPR014905">
    <property type="entry name" value="HIRAN"/>
</dbReference>
<feature type="domain" description="HIRAN" evidence="3">
    <location>
        <begin position="125"/>
        <end position="228"/>
    </location>
</feature>
<evidence type="ECO:0000313" key="5">
    <source>
        <dbReference type="Proteomes" id="UP000004641"/>
    </source>
</evidence>
<evidence type="ECO:0000256" key="1">
    <source>
        <dbReference type="ARBA" id="ARBA00022723"/>
    </source>
</evidence>
<sequence length="246" mass="28300">MNRNDSVYVAWQAPDTHDWHVVGNLQARNAEYVFNYTKGALTSPKFIKFSGMNDFNETYVSEELFPLFKNRLLSPKRPEYPKFIHWLGLDGTEAEPIEILARSGGMRSTDQLQMFKRIEIDSDGYFEHFFFAHGLSYMPHSANERVSHLNPGDKLFLCPDVQNDYDKAAVLIRTDSPPEIVGYCPRYFASDIKRMLLDNDDSISLSVERISADAPHNYRLLCKATGKVSKTFIDQMILQEEFQPVV</sequence>
<dbReference type="Proteomes" id="UP000004641">
    <property type="component" value="Unassembled WGS sequence"/>
</dbReference>